<feature type="compositionally biased region" description="Low complexity" evidence="1">
    <location>
        <begin position="502"/>
        <end position="518"/>
    </location>
</feature>
<comment type="caution">
    <text evidence="2">The sequence shown here is derived from an EMBL/GenBank/DDBJ whole genome shotgun (WGS) entry which is preliminary data.</text>
</comment>
<feature type="compositionally biased region" description="Polar residues" evidence="1">
    <location>
        <begin position="484"/>
        <end position="498"/>
    </location>
</feature>
<dbReference type="RefSeq" id="XP_040784157.1">
    <property type="nucleotide sequence ID" value="XM_040929401.1"/>
</dbReference>
<feature type="region of interest" description="Disordered" evidence="1">
    <location>
        <begin position="457"/>
        <end position="527"/>
    </location>
</feature>
<evidence type="ECO:0000313" key="3">
    <source>
        <dbReference type="Proteomes" id="UP000800039"/>
    </source>
</evidence>
<dbReference type="OrthoDB" id="5368934at2759"/>
<organism evidence="2 3">
    <name type="scientific">Cucurbitaria berberidis CBS 394.84</name>
    <dbReference type="NCBI Taxonomy" id="1168544"/>
    <lineage>
        <taxon>Eukaryota</taxon>
        <taxon>Fungi</taxon>
        <taxon>Dikarya</taxon>
        <taxon>Ascomycota</taxon>
        <taxon>Pezizomycotina</taxon>
        <taxon>Dothideomycetes</taxon>
        <taxon>Pleosporomycetidae</taxon>
        <taxon>Pleosporales</taxon>
        <taxon>Pleosporineae</taxon>
        <taxon>Cucurbitariaceae</taxon>
        <taxon>Cucurbitaria</taxon>
    </lineage>
</organism>
<dbReference type="Proteomes" id="UP000800039">
    <property type="component" value="Unassembled WGS sequence"/>
</dbReference>
<proteinExistence type="predicted"/>
<dbReference type="AlphaFoldDB" id="A0A9P4L4R6"/>
<dbReference type="GeneID" id="63846653"/>
<name>A0A9P4L4R6_9PLEO</name>
<accession>A0A9P4L4R6</accession>
<gene>
    <name evidence="2" type="ORF">K460DRAFT_293250</name>
</gene>
<feature type="compositionally biased region" description="Low complexity" evidence="1">
    <location>
        <begin position="459"/>
        <end position="471"/>
    </location>
</feature>
<evidence type="ECO:0000256" key="1">
    <source>
        <dbReference type="SAM" id="MobiDB-lite"/>
    </source>
</evidence>
<evidence type="ECO:0000313" key="2">
    <source>
        <dbReference type="EMBL" id="KAF1841594.1"/>
    </source>
</evidence>
<reference evidence="2" key="1">
    <citation type="submission" date="2020-01" db="EMBL/GenBank/DDBJ databases">
        <authorList>
            <consortium name="DOE Joint Genome Institute"/>
            <person name="Haridas S."/>
            <person name="Albert R."/>
            <person name="Binder M."/>
            <person name="Bloem J."/>
            <person name="Labutti K."/>
            <person name="Salamov A."/>
            <person name="Andreopoulos B."/>
            <person name="Baker S.E."/>
            <person name="Barry K."/>
            <person name="Bills G."/>
            <person name="Bluhm B.H."/>
            <person name="Cannon C."/>
            <person name="Castanera R."/>
            <person name="Culley D.E."/>
            <person name="Daum C."/>
            <person name="Ezra D."/>
            <person name="Gonzalez J.B."/>
            <person name="Henrissat B."/>
            <person name="Kuo A."/>
            <person name="Liang C."/>
            <person name="Lipzen A."/>
            <person name="Lutzoni F."/>
            <person name="Magnuson J."/>
            <person name="Mondo S."/>
            <person name="Nolan M."/>
            <person name="Ohm R."/>
            <person name="Pangilinan J."/>
            <person name="Park H.-J."/>
            <person name="Ramirez L."/>
            <person name="Alfaro M."/>
            <person name="Sun H."/>
            <person name="Tritt A."/>
            <person name="Yoshinaga Y."/>
            <person name="Zwiers L.-H."/>
            <person name="Turgeon B.G."/>
            <person name="Goodwin S.B."/>
            <person name="Spatafora J.W."/>
            <person name="Crous P.W."/>
            <person name="Grigoriev I.V."/>
        </authorList>
    </citation>
    <scope>NUCLEOTIDE SEQUENCE</scope>
    <source>
        <strain evidence="2">CBS 394.84</strain>
    </source>
</reference>
<keyword evidence="3" id="KW-1185">Reference proteome</keyword>
<protein>
    <submittedName>
        <fullName evidence="2">Uncharacterized protein</fullName>
    </submittedName>
</protein>
<dbReference type="EMBL" id="ML976618">
    <property type="protein sequence ID" value="KAF1841594.1"/>
    <property type="molecule type" value="Genomic_DNA"/>
</dbReference>
<sequence length="544" mass="59586">MTELKSNLRPYYLEAALASDRADNNDCFILDVGRNDEGKAVASLKRVIEKVDDYLLNVYDLTVPITKLYIVGHWNLAGTEDETEDETVDNEKFSAEEQEWHEAAKEIAKLIVQMPVLKELTWISGLPFVTCIMEKLPTSMTKLILDLGQGIHLHHDGAYSHKAYITPADMKPLLKLTELKELRLFCMHDSLQPIVWENVFRNKSEGGMRVLDLQMAAAPIVRSEHWRKAQDVVGLTVVNEDIKEKEYKGLEGKGVLHYSFGTGEYLDDFCMRKARIASGSDEAKPLSLLCLKLDGFVIDHLPFELELSQIVLLTCGDNCVDAGLRAPKTTQVVSDAWNTTANNGFSHCLIQWPKWTGIFDGQGDQRDLGGNVVSQEAGPSLPVTECPPPTVPLTEKSLHMKELGDSLDGMKECSDFSPQISTLPSSVAISNASTRGSEVPSLTIVTSTYSSQPVPVIDSSLSSSSGSSPGPSRVPDNNYWLDPSSPTSTDGSFEQVSPVTVDGASIASTTSSAPSTTADDQDSKATSFKHKVRRSLDWLITGSS</sequence>